<keyword evidence="4 7" id="KW-0158">Chromosome</keyword>
<reference evidence="10 11" key="1">
    <citation type="submission" date="2024-05" db="EMBL/GenBank/DDBJ databases">
        <title>Culex pipiens pipiens assembly and annotation.</title>
        <authorList>
            <person name="Alout H."/>
            <person name="Durand T."/>
        </authorList>
    </citation>
    <scope>NUCLEOTIDE SEQUENCE [LARGE SCALE GENOMIC DNA]</scope>
    <source>
        <strain evidence="10">HA-2024</strain>
        <tissue evidence="10">Whole body</tissue>
    </source>
</reference>
<dbReference type="PROSITE" id="PS51504">
    <property type="entry name" value="H15"/>
    <property type="match status" value="1"/>
</dbReference>
<proteinExistence type="inferred from homology"/>
<evidence type="ECO:0000256" key="3">
    <source>
        <dbReference type="ARBA" id="ARBA00004286"/>
    </source>
</evidence>
<feature type="compositionally biased region" description="Low complexity" evidence="8">
    <location>
        <begin position="7"/>
        <end position="20"/>
    </location>
</feature>
<keyword evidence="6 7" id="KW-0539">Nucleus</keyword>
<evidence type="ECO:0000256" key="4">
    <source>
        <dbReference type="ARBA" id="ARBA00022454"/>
    </source>
</evidence>
<dbReference type="Gene3D" id="1.10.10.10">
    <property type="entry name" value="Winged helix-like DNA-binding domain superfamily/Winged helix DNA-binding domain"/>
    <property type="match status" value="1"/>
</dbReference>
<dbReference type="FunFam" id="1.10.10.10:FF:000140">
    <property type="entry name" value="Histone H1.0"/>
    <property type="match status" value="1"/>
</dbReference>
<keyword evidence="11" id="KW-1185">Reference proteome</keyword>
<dbReference type="InterPro" id="IPR036388">
    <property type="entry name" value="WH-like_DNA-bd_sf"/>
</dbReference>
<evidence type="ECO:0000256" key="5">
    <source>
        <dbReference type="ARBA" id="ARBA00023125"/>
    </source>
</evidence>
<feature type="compositionally biased region" description="Basic residues" evidence="8">
    <location>
        <begin position="123"/>
        <end position="135"/>
    </location>
</feature>
<feature type="compositionally biased region" description="Polar residues" evidence="8">
    <location>
        <begin position="285"/>
        <end position="299"/>
    </location>
</feature>
<dbReference type="PANTHER" id="PTHR11467:SF20">
    <property type="entry name" value="H15 DOMAIN-CONTAINING PROTEIN-RELATED"/>
    <property type="match status" value="1"/>
</dbReference>
<feature type="compositionally biased region" description="Basic residues" evidence="8">
    <location>
        <begin position="166"/>
        <end position="208"/>
    </location>
</feature>
<evidence type="ECO:0000256" key="1">
    <source>
        <dbReference type="ARBA" id="ARBA00002809"/>
    </source>
</evidence>
<feature type="region of interest" description="Disordered" evidence="8">
    <location>
        <begin position="270"/>
        <end position="305"/>
    </location>
</feature>
<dbReference type="InterPro" id="IPR005819">
    <property type="entry name" value="H1/H5"/>
</dbReference>
<dbReference type="GO" id="GO:0003677">
    <property type="term" value="F:DNA binding"/>
    <property type="evidence" value="ECO:0007669"/>
    <property type="project" value="UniProtKB-KW"/>
</dbReference>
<dbReference type="SUPFAM" id="SSF46785">
    <property type="entry name" value="Winged helix' DNA-binding domain"/>
    <property type="match status" value="1"/>
</dbReference>
<accession>A0ABD1CW74</accession>
<comment type="function">
    <text evidence="1">Histones H1 are necessary for the condensation of nucleosome chains into higher-order structures.</text>
</comment>
<evidence type="ECO:0000313" key="11">
    <source>
        <dbReference type="Proteomes" id="UP001562425"/>
    </source>
</evidence>
<feature type="region of interest" description="Disordered" evidence="8">
    <location>
        <begin position="123"/>
        <end position="227"/>
    </location>
</feature>
<dbReference type="PANTHER" id="PTHR11467">
    <property type="entry name" value="HISTONE H1"/>
    <property type="match status" value="1"/>
</dbReference>
<dbReference type="SMART" id="SM00526">
    <property type="entry name" value="H15"/>
    <property type="match status" value="1"/>
</dbReference>
<evidence type="ECO:0000256" key="7">
    <source>
        <dbReference type="RuleBase" id="RU003894"/>
    </source>
</evidence>
<feature type="domain" description="H15" evidence="9">
    <location>
        <begin position="41"/>
        <end position="115"/>
    </location>
</feature>
<dbReference type="InterPro" id="IPR036390">
    <property type="entry name" value="WH_DNA-bd_sf"/>
</dbReference>
<evidence type="ECO:0000313" key="10">
    <source>
        <dbReference type="EMBL" id="KAL1380667.1"/>
    </source>
</evidence>
<feature type="compositionally biased region" description="Low complexity" evidence="8">
    <location>
        <begin position="136"/>
        <end position="152"/>
    </location>
</feature>
<evidence type="ECO:0000256" key="8">
    <source>
        <dbReference type="SAM" id="MobiDB-lite"/>
    </source>
</evidence>
<dbReference type="PRINTS" id="PR00624">
    <property type="entry name" value="HISTONEH5"/>
</dbReference>
<dbReference type="EMBL" id="JBEHCU010009014">
    <property type="protein sequence ID" value="KAL1380667.1"/>
    <property type="molecule type" value="Genomic_DNA"/>
</dbReference>
<evidence type="ECO:0000259" key="9">
    <source>
        <dbReference type="PROSITE" id="PS51504"/>
    </source>
</evidence>
<evidence type="ECO:0000256" key="2">
    <source>
        <dbReference type="ARBA" id="ARBA00004123"/>
    </source>
</evidence>
<dbReference type="GO" id="GO:0005694">
    <property type="term" value="C:chromosome"/>
    <property type="evidence" value="ECO:0007669"/>
    <property type="project" value="UniProtKB-SubCell"/>
</dbReference>
<dbReference type="GO" id="GO:0005634">
    <property type="term" value="C:nucleus"/>
    <property type="evidence" value="ECO:0007669"/>
    <property type="project" value="UniProtKB-SubCell"/>
</dbReference>
<feature type="region of interest" description="Disordered" evidence="8">
    <location>
        <begin position="1"/>
        <end position="43"/>
    </location>
</feature>
<protein>
    <recommendedName>
        <fullName evidence="9">H15 domain-containing protein</fullName>
    </recommendedName>
</protein>
<evidence type="ECO:0000256" key="6">
    <source>
        <dbReference type="ARBA" id="ARBA00023242"/>
    </source>
</evidence>
<comment type="caution">
    <text evidence="10">The sequence shown here is derived from an EMBL/GenBank/DDBJ whole genome shotgun (WGS) entry which is preliminary data.</text>
</comment>
<comment type="similarity">
    <text evidence="7">Belongs to the histone H1/H5 family.</text>
</comment>
<gene>
    <name evidence="10" type="ORF">pipiens_014025</name>
</gene>
<dbReference type="InterPro" id="IPR005818">
    <property type="entry name" value="Histone_H1/H5_H15"/>
</dbReference>
<dbReference type="CDD" id="cd00073">
    <property type="entry name" value="H15"/>
    <property type="match status" value="1"/>
</dbReference>
<dbReference type="Proteomes" id="UP001562425">
    <property type="component" value="Unassembled WGS sequence"/>
</dbReference>
<dbReference type="Pfam" id="PF00538">
    <property type="entry name" value="Linker_histone"/>
    <property type="match status" value="1"/>
</dbReference>
<comment type="subcellular location">
    <subcellularLocation>
        <location evidence="3">Chromosome</location>
    </subcellularLocation>
    <subcellularLocation>
        <location evidence="2 7">Nucleus</location>
    </subcellularLocation>
</comment>
<keyword evidence="5 7" id="KW-0238">DNA-binding</keyword>
<sequence>MTETEVAAAPAAAASPAKTTTPKKAKAPKAKGEKKPAKPAAHPPVAEMVLAAITTLKERNGSSLQAIKKYVATTYKCDAAKLSIFIRKALVKGVEKGTFTQRKGTGATGSFKLAVKEAAPKKAVAKKPAAAKKTKTAAAKKPAKKAAAAAKKPAGEKKAKAAAAKTAKKAGTVKKAKAAASPKKQKATKPSKTAAKKPKTPKPKKAAPAKKAAAAKKKDSPTEGGIGFSVKQGYRPLHCVFVRAHHSCSKVVSLYKLAGDGVGFLRRVTPGGRRCPSERGHGDSVASSSILATFQNGSDRSVHPG</sequence>
<dbReference type="AlphaFoldDB" id="A0ABD1CW74"/>
<name>A0ABD1CW74_CULPP</name>
<organism evidence="10 11">
    <name type="scientific">Culex pipiens pipiens</name>
    <name type="common">Northern house mosquito</name>
    <dbReference type="NCBI Taxonomy" id="38569"/>
    <lineage>
        <taxon>Eukaryota</taxon>
        <taxon>Metazoa</taxon>
        <taxon>Ecdysozoa</taxon>
        <taxon>Arthropoda</taxon>
        <taxon>Hexapoda</taxon>
        <taxon>Insecta</taxon>
        <taxon>Pterygota</taxon>
        <taxon>Neoptera</taxon>
        <taxon>Endopterygota</taxon>
        <taxon>Diptera</taxon>
        <taxon>Nematocera</taxon>
        <taxon>Culicoidea</taxon>
        <taxon>Culicidae</taxon>
        <taxon>Culicinae</taxon>
        <taxon>Culicini</taxon>
        <taxon>Culex</taxon>
        <taxon>Culex</taxon>
    </lineage>
</organism>